<dbReference type="GeneID" id="87826167"/>
<dbReference type="AlphaFoldDB" id="A0AAN6TTU0"/>
<dbReference type="EMBL" id="MU853238">
    <property type="protein sequence ID" value="KAK4120559.1"/>
    <property type="molecule type" value="Genomic_DNA"/>
</dbReference>
<evidence type="ECO:0000313" key="2">
    <source>
        <dbReference type="EMBL" id="KAK4120559.1"/>
    </source>
</evidence>
<feature type="domain" description="Heterokaryon incompatibility" evidence="1">
    <location>
        <begin position="6"/>
        <end position="104"/>
    </location>
</feature>
<evidence type="ECO:0000259" key="1">
    <source>
        <dbReference type="Pfam" id="PF06985"/>
    </source>
</evidence>
<organism evidence="2 3">
    <name type="scientific">Parathielavia appendiculata</name>
    <dbReference type="NCBI Taxonomy" id="2587402"/>
    <lineage>
        <taxon>Eukaryota</taxon>
        <taxon>Fungi</taxon>
        <taxon>Dikarya</taxon>
        <taxon>Ascomycota</taxon>
        <taxon>Pezizomycotina</taxon>
        <taxon>Sordariomycetes</taxon>
        <taxon>Sordariomycetidae</taxon>
        <taxon>Sordariales</taxon>
        <taxon>Chaetomiaceae</taxon>
        <taxon>Parathielavia</taxon>
    </lineage>
</organism>
<protein>
    <submittedName>
        <fullName evidence="2">HET-domain-containing protein</fullName>
    </submittedName>
</protein>
<dbReference type="Proteomes" id="UP001302602">
    <property type="component" value="Unassembled WGS sequence"/>
</dbReference>
<evidence type="ECO:0000313" key="3">
    <source>
        <dbReference type="Proteomes" id="UP001302602"/>
    </source>
</evidence>
<dbReference type="PANTHER" id="PTHR33112">
    <property type="entry name" value="DOMAIN PROTEIN, PUTATIVE-RELATED"/>
    <property type="match status" value="1"/>
</dbReference>
<reference evidence="2" key="2">
    <citation type="submission" date="2023-05" db="EMBL/GenBank/DDBJ databases">
        <authorList>
            <consortium name="Lawrence Berkeley National Laboratory"/>
            <person name="Steindorff A."/>
            <person name="Hensen N."/>
            <person name="Bonometti L."/>
            <person name="Westerberg I."/>
            <person name="Brannstrom I.O."/>
            <person name="Guillou S."/>
            <person name="Cros-Aarteil S."/>
            <person name="Calhoun S."/>
            <person name="Haridas S."/>
            <person name="Kuo A."/>
            <person name="Mondo S."/>
            <person name="Pangilinan J."/>
            <person name="Riley R."/>
            <person name="Labutti K."/>
            <person name="Andreopoulos B."/>
            <person name="Lipzen A."/>
            <person name="Chen C."/>
            <person name="Yanf M."/>
            <person name="Daum C."/>
            <person name="Ng V."/>
            <person name="Clum A."/>
            <person name="Ohm R."/>
            <person name="Martin F."/>
            <person name="Silar P."/>
            <person name="Natvig D."/>
            <person name="Lalanne C."/>
            <person name="Gautier V."/>
            <person name="Ament-Velasquez S.L."/>
            <person name="Kruys A."/>
            <person name="Hutchinson M.I."/>
            <person name="Powell A.J."/>
            <person name="Barry K."/>
            <person name="Miller A.N."/>
            <person name="Grigoriev I.V."/>
            <person name="Debuchy R."/>
            <person name="Gladieux P."/>
            <person name="Thoren M.H."/>
            <person name="Johannesson H."/>
        </authorList>
    </citation>
    <scope>NUCLEOTIDE SEQUENCE</scope>
    <source>
        <strain evidence="2">CBS 731.68</strain>
    </source>
</reference>
<dbReference type="PANTHER" id="PTHR33112:SF8">
    <property type="entry name" value="HETEROKARYON INCOMPATIBILITY DOMAIN-CONTAINING PROTEIN"/>
    <property type="match status" value="1"/>
</dbReference>
<reference evidence="2" key="1">
    <citation type="journal article" date="2023" name="Mol. Phylogenet. Evol.">
        <title>Genome-scale phylogeny and comparative genomics of the fungal order Sordariales.</title>
        <authorList>
            <person name="Hensen N."/>
            <person name="Bonometti L."/>
            <person name="Westerberg I."/>
            <person name="Brannstrom I.O."/>
            <person name="Guillou S."/>
            <person name="Cros-Aarteil S."/>
            <person name="Calhoun S."/>
            <person name="Haridas S."/>
            <person name="Kuo A."/>
            <person name="Mondo S."/>
            <person name="Pangilinan J."/>
            <person name="Riley R."/>
            <person name="LaButti K."/>
            <person name="Andreopoulos B."/>
            <person name="Lipzen A."/>
            <person name="Chen C."/>
            <person name="Yan M."/>
            <person name="Daum C."/>
            <person name="Ng V."/>
            <person name="Clum A."/>
            <person name="Steindorff A."/>
            <person name="Ohm R.A."/>
            <person name="Martin F."/>
            <person name="Silar P."/>
            <person name="Natvig D.O."/>
            <person name="Lalanne C."/>
            <person name="Gautier V."/>
            <person name="Ament-Velasquez S.L."/>
            <person name="Kruys A."/>
            <person name="Hutchinson M.I."/>
            <person name="Powell A.J."/>
            <person name="Barry K."/>
            <person name="Miller A.N."/>
            <person name="Grigoriev I.V."/>
            <person name="Debuchy R."/>
            <person name="Gladieux P."/>
            <person name="Hiltunen Thoren M."/>
            <person name="Johannesson H."/>
        </authorList>
    </citation>
    <scope>NUCLEOTIDE SEQUENCE</scope>
    <source>
        <strain evidence="2">CBS 731.68</strain>
    </source>
</reference>
<name>A0AAN6TTU0_9PEZI</name>
<feature type="non-terminal residue" evidence="2">
    <location>
        <position position="278"/>
    </location>
</feature>
<dbReference type="RefSeq" id="XP_062644330.1">
    <property type="nucleotide sequence ID" value="XM_062789397.1"/>
</dbReference>
<accession>A0AAN6TTU0</accession>
<sequence length="278" mass="31469">MVWFPYATLSHRWGPSTAACRTTTTNGLDRKNKGIKVSELCQTFQDAIMVALEMGMPYLWIDSLCIIQDDDKDWRVQSAFMDDIYMNSLLTIMAHSYAGEDGGSGFLASAFASEGADPVSIYNSPLSRRSWILQERLLSPRILHFFPSQLYYESRYFGIVRAEDHTPAFRDPDQLREAILRPENQKPGATPLDWFRVVERYSACELTQPWDKLVAISGIAKHVQQGSGGVRYLAGLWSDRAAKGLLWLRRGPVLKRDPAWAGRAPSWSWASVDGPVRY</sequence>
<dbReference type="Pfam" id="PF06985">
    <property type="entry name" value="HET"/>
    <property type="match status" value="1"/>
</dbReference>
<dbReference type="InterPro" id="IPR010730">
    <property type="entry name" value="HET"/>
</dbReference>
<comment type="caution">
    <text evidence="2">The sequence shown here is derived from an EMBL/GenBank/DDBJ whole genome shotgun (WGS) entry which is preliminary data.</text>
</comment>
<proteinExistence type="predicted"/>
<keyword evidence="3" id="KW-1185">Reference proteome</keyword>
<gene>
    <name evidence="2" type="ORF">N657DRAFT_579520</name>
</gene>